<dbReference type="AlphaFoldDB" id="A0A1F7YXH5"/>
<evidence type="ECO:0000313" key="1">
    <source>
        <dbReference type="EMBL" id="OGM31884.1"/>
    </source>
</evidence>
<organism evidence="1 2">
    <name type="scientific">Candidatus Woesebacteria bacterium RIFCSPHIGHO2_02_FULL_39_13</name>
    <dbReference type="NCBI Taxonomy" id="1802505"/>
    <lineage>
        <taxon>Bacteria</taxon>
        <taxon>Candidatus Woeseibacteriota</taxon>
    </lineage>
</organism>
<accession>A0A1F7YXH5</accession>
<reference evidence="1 2" key="1">
    <citation type="journal article" date="2016" name="Nat. Commun.">
        <title>Thousands of microbial genomes shed light on interconnected biogeochemical processes in an aquifer system.</title>
        <authorList>
            <person name="Anantharaman K."/>
            <person name="Brown C.T."/>
            <person name="Hug L.A."/>
            <person name="Sharon I."/>
            <person name="Castelle C.J."/>
            <person name="Probst A.J."/>
            <person name="Thomas B.C."/>
            <person name="Singh A."/>
            <person name="Wilkins M.J."/>
            <person name="Karaoz U."/>
            <person name="Brodie E.L."/>
            <person name="Williams K.H."/>
            <person name="Hubbard S.S."/>
            <person name="Banfield J.F."/>
        </authorList>
    </citation>
    <scope>NUCLEOTIDE SEQUENCE [LARGE SCALE GENOMIC DNA]</scope>
</reference>
<gene>
    <name evidence="1" type="ORF">A3D01_05395</name>
</gene>
<sequence length="442" mass="49385">MDTLFVSHEADEKGVSALRVLKEAGYETVILKGSEKSPSETHIAVFGINSHNAIVGGSGHYVRAASHRLPPAAPSWVSTPFTIGVISHFDRPQPTKKGRTKSTFAGALLQLAQNYKLWIPGLTEFNAPWHPDPANPAPEHAEEFKQWEWQARQSIGSPELSDVLKYHLETPIFGDHEAVHRATVAGSGKARLVIMGCAPFNAPHTDVASTLQPKKARAARSAIRHLILDSQDYISEVLFVIAGGDFLTHEALKSSLHPFFWPDVSQIERSLGEKFSHETRLWGKTAERTDDEVAEAMEYGYALVANEILLPLQEDPQLRVPIRAVRWTNLVGPEILDASWVLAQTNQDLAQRIYRERVGTRFWYETIDRINPDAGLMRTVGNNAVYIATIFWAVQNPDSIIIDAEVDDQFWNGLKPLLQVLWADSEPFVASLPQYVCQPWAY</sequence>
<dbReference type="STRING" id="1802505.A3D01_05395"/>
<evidence type="ECO:0000313" key="2">
    <source>
        <dbReference type="Proteomes" id="UP000177169"/>
    </source>
</evidence>
<comment type="caution">
    <text evidence="1">The sequence shown here is derived from an EMBL/GenBank/DDBJ whole genome shotgun (WGS) entry which is preliminary data.</text>
</comment>
<name>A0A1F7YXH5_9BACT</name>
<protein>
    <submittedName>
        <fullName evidence="1">Uncharacterized protein</fullName>
    </submittedName>
</protein>
<dbReference type="Proteomes" id="UP000177169">
    <property type="component" value="Unassembled WGS sequence"/>
</dbReference>
<proteinExistence type="predicted"/>
<dbReference type="EMBL" id="MGGR01000038">
    <property type="protein sequence ID" value="OGM31884.1"/>
    <property type="molecule type" value="Genomic_DNA"/>
</dbReference>